<reference evidence="2 3" key="1">
    <citation type="journal article" date="2023" name="bioRxiv">
        <title>Conserved and derived expression patterns and positive selection on dental genes reveal complex evolutionary context of ever-growing rodent molars.</title>
        <authorList>
            <person name="Calamari Z.T."/>
            <person name="Song A."/>
            <person name="Cohen E."/>
            <person name="Akter M."/>
            <person name="Roy R.D."/>
            <person name="Hallikas O."/>
            <person name="Christensen M.M."/>
            <person name="Li P."/>
            <person name="Marangoni P."/>
            <person name="Jernvall J."/>
            <person name="Klein O.D."/>
        </authorList>
    </citation>
    <scope>NUCLEOTIDE SEQUENCE [LARGE SCALE GENOMIC DNA]</scope>
    <source>
        <strain evidence="2">V071</strain>
    </source>
</reference>
<proteinExistence type="predicted"/>
<keyword evidence="3" id="KW-1185">Reference proteome</keyword>
<gene>
    <name evidence="2" type="ORF">U0070_005888</name>
</gene>
<comment type="caution">
    <text evidence="2">The sequence shown here is derived from an EMBL/GenBank/DDBJ whole genome shotgun (WGS) entry which is preliminary data.</text>
</comment>
<protein>
    <submittedName>
        <fullName evidence="2">Uncharacterized protein</fullName>
    </submittedName>
</protein>
<dbReference type="Proteomes" id="UP001488838">
    <property type="component" value="Unassembled WGS sequence"/>
</dbReference>
<evidence type="ECO:0000256" key="1">
    <source>
        <dbReference type="SAM" id="MobiDB-lite"/>
    </source>
</evidence>
<evidence type="ECO:0000313" key="3">
    <source>
        <dbReference type="Proteomes" id="UP001488838"/>
    </source>
</evidence>
<feature type="region of interest" description="Disordered" evidence="1">
    <location>
        <begin position="1"/>
        <end position="44"/>
    </location>
</feature>
<dbReference type="AlphaFoldDB" id="A0AAW0GY38"/>
<sequence>PTGRAGLRPGRGFTLSTPGGPPPSTPQHPGSGNAPPNCKAPPGAGGFLALPATPGLLVQRQLRFCEGPESGAAGRVSVRTPRGTCNSSDRERCARSRMCGPKELAGRREDVLGGLTPPAPQGLALPQDGAPGNQVLAVPLEMPEAQDLVSFDVVPWYLTEQDWLSLSLNPEHQALVYSRTVTSIGVPVVSPALVSHLSQGQVLLVSNLSLNTDHTKHPGEHKGNMKKHEGIWERGTDLGCTGLLSF</sequence>
<accession>A0AAW0GY38</accession>
<name>A0AAW0GY38_MYOGA</name>
<evidence type="ECO:0000313" key="2">
    <source>
        <dbReference type="EMBL" id="KAK7795902.1"/>
    </source>
</evidence>
<dbReference type="EMBL" id="JBBHLL010001598">
    <property type="protein sequence ID" value="KAK7795902.1"/>
    <property type="molecule type" value="Genomic_DNA"/>
</dbReference>
<feature type="non-terminal residue" evidence="2">
    <location>
        <position position="1"/>
    </location>
</feature>
<organism evidence="2 3">
    <name type="scientific">Myodes glareolus</name>
    <name type="common">Bank vole</name>
    <name type="synonym">Clethrionomys glareolus</name>
    <dbReference type="NCBI Taxonomy" id="447135"/>
    <lineage>
        <taxon>Eukaryota</taxon>
        <taxon>Metazoa</taxon>
        <taxon>Chordata</taxon>
        <taxon>Craniata</taxon>
        <taxon>Vertebrata</taxon>
        <taxon>Euteleostomi</taxon>
        <taxon>Mammalia</taxon>
        <taxon>Eutheria</taxon>
        <taxon>Euarchontoglires</taxon>
        <taxon>Glires</taxon>
        <taxon>Rodentia</taxon>
        <taxon>Myomorpha</taxon>
        <taxon>Muroidea</taxon>
        <taxon>Cricetidae</taxon>
        <taxon>Arvicolinae</taxon>
        <taxon>Myodes</taxon>
    </lineage>
</organism>